<reference evidence="1 2" key="1">
    <citation type="journal article" date="2021" name="Appl. Environ. Microbiol.">
        <title>Genetic linkage and physical mapping for an oyster mushroom Pleurotus cornucopiae and QTL analysis for the trait cap color.</title>
        <authorList>
            <person name="Zhang Y."/>
            <person name="Gao W."/>
            <person name="Sonnenberg A."/>
            <person name="Chen Q."/>
            <person name="Zhang J."/>
            <person name="Huang C."/>
        </authorList>
    </citation>
    <scope>NUCLEOTIDE SEQUENCE [LARGE SCALE GENOMIC DNA]</scope>
    <source>
        <strain evidence="1">CCMSSC00406</strain>
    </source>
</reference>
<protein>
    <submittedName>
        <fullName evidence="1">Uncharacterized protein</fullName>
    </submittedName>
</protein>
<accession>A0ACB7J2B8</accession>
<dbReference type="Proteomes" id="UP000824881">
    <property type="component" value="Unassembled WGS sequence"/>
</dbReference>
<gene>
    <name evidence="1" type="ORF">CCMSSC00406_0007866</name>
</gene>
<evidence type="ECO:0000313" key="2">
    <source>
        <dbReference type="Proteomes" id="UP000824881"/>
    </source>
</evidence>
<dbReference type="EMBL" id="WQMT02000004">
    <property type="protein sequence ID" value="KAG9224360.1"/>
    <property type="molecule type" value="Genomic_DNA"/>
</dbReference>
<sequence length="165" mass="17633">MAQPILTTAVASLAVLLLATQIPWNASTLNALRAAHADRPLQSPVAVFVGGTAGIGAALAVKTAKYSVNPDIHIVGRKKASAEKVLAELRTVNTNGTYSFHECDISLLSNARTLATTLAHQLPKINLLVLTAGNLSFRGRTETCEGHDVKMVLHYYSRMLFVDAL</sequence>
<keyword evidence="2" id="KW-1185">Reference proteome</keyword>
<comment type="caution">
    <text evidence="1">The sequence shown here is derived from an EMBL/GenBank/DDBJ whole genome shotgun (WGS) entry which is preliminary data.</text>
</comment>
<evidence type="ECO:0000313" key="1">
    <source>
        <dbReference type="EMBL" id="KAG9224360.1"/>
    </source>
</evidence>
<proteinExistence type="predicted"/>
<organism evidence="1 2">
    <name type="scientific">Pleurotus cornucopiae</name>
    <name type="common">Cornucopia mushroom</name>
    <dbReference type="NCBI Taxonomy" id="5321"/>
    <lineage>
        <taxon>Eukaryota</taxon>
        <taxon>Fungi</taxon>
        <taxon>Dikarya</taxon>
        <taxon>Basidiomycota</taxon>
        <taxon>Agaricomycotina</taxon>
        <taxon>Agaricomycetes</taxon>
        <taxon>Agaricomycetidae</taxon>
        <taxon>Agaricales</taxon>
        <taxon>Pleurotineae</taxon>
        <taxon>Pleurotaceae</taxon>
        <taxon>Pleurotus</taxon>
    </lineage>
</organism>
<name>A0ACB7J2B8_PLECO</name>